<evidence type="ECO:0000313" key="1">
    <source>
        <dbReference type="EMBL" id="MDS0294765.1"/>
    </source>
</evidence>
<dbReference type="Proteomes" id="UP001254813">
    <property type="component" value="Unassembled WGS sequence"/>
</dbReference>
<dbReference type="RefSeq" id="WP_310928573.1">
    <property type="nucleotide sequence ID" value="NZ_JAMQOQ010000002.1"/>
</dbReference>
<protein>
    <submittedName>
        <fullName evidence="1">Uncharacterized protein</fullName>
    </submittedName>
</protein>
<comment type="caution">
    <text evidence="1">The sequence shown here is derived from an EMBL/GenBank/DDBJ whole genome shotgun (WGS) entry which is preliminary data.</text>
</comment>
<accession>A0ABU2G1V3</accession>
<evidence type="ECO:0000313" key="2">
    <source>
        <dbReference type="Proteomes" id="UP001254813"/>
    </source>
</evidence>
<gene>
    <name evidence="1" type="ORF">NDI79_11340</name>
</gene>
<proteinExistence type="predicted"/>
<dbReference type="EMBL" id="JAMQOQ010000002">
    <property type="protein sequence ID" value="MDS0294765.1"/>
    <property type="molecule type" value="Genomic_DNA"/>
</dbReference>
<name>A0ABU2G1V3_9EURY</name>
<reference evidence="1 2" key="1">
    <citation type="submission" date="2022-06" db="EMBL/GenBank/DDBJ databases">
        <title>Halogeometricum sp. a new haloarchaeum isolate from saline soil.</title>
        <authorList>
            <person name="Strakova D."/>
            <person name="Galisteo C."/>
            <person name="Sanchez-Porro C."/>
            <person name="Ventosa A."/>
        </authorList>
    </citation>
    <scope>NUCLEOTIDE SEQUENCE [LARGE SCALE GENOMIC DNA]</scope>
    <source>
        <strain evidence="2">S3BR25-2</strain>
    </source>
</reference>
<sequence>MWFGRRLSFDDLRIRLERVLATEFGGAPRTPPSDEYLNYRAELRRGRFRLVHEGDGRTTVLERTPLPDANPRTVGVTLHDSGRSLIAEARDEREGVLAEIRHVWVDSE</sequence>
<keyword evidence="2" id="KW-1185">Reference proteome</keyword>
<organism evidence="1 2">
    <name type="scientific">Halogeometricum luteum</name>
    <dbReference type="NCBI Taxonomy" id="2950537"/>
    <lineage>
        <taxon>Archaea</taxon>
        <taxon>Methanobacteriati</taxon>
        <taxon>Methanobacteriota</taxon>
        <taxon>Stenosarchaea group</taxon>
        <taxon>Halobacteria</taxon>
        <taxon>Halobacteriales</taxon>
        <taxon>Haloferacaceae</taxon>
        <taxon>Halogeometricum</taxon>
    </lineage>
</organism>